<protein>
    <submittedName>
        <fullName evidence="5">RibD family protein</fullName>
    </submittedName>
</protein>
<organism evidence="5 6">
    <name type="scientific">Hyphobacterium lacteum</name>
    <dbReference type="NCBI Taxonomy" id="3116575"/>
    <lineage>
        <taxon>Bacteria</taxon>
        <taxon>Pseudomonadati</taxon>
        <taxon>Pseudomonadota</taxon>
        <taxon>Alphaproteobacteria</taxon>
        <taxon>Maricaulales</taxon>
        <taxon>Maricaulaceae</taxon>
        <taxon>Hyphobacterium</taxon>
    </lineage>
</organism>
<dbReference type="InterPro" id="IPR002734">
    <property type="entry name" value="RibDG_C"/>
</dbReference>
<evidence type="ECO:0000256" key="2">
    <source>
        <dbReference type="ARBA" id="ARBA00022857"/>
    </source>
</evidence>
<dbReference type="InterPro" id="IPR024072">
    <property type="entry name" value="DHFR-like_dom_sf"/>
</dbReference>
<accession>A0ABU7LN48</accession>
<sequence length="224" mass="23907">MSGAPKRCVTLKLATSLDGRIALSDGTSKWITGEKSREQVHRLRADHDVVLTGIGTVLADDPELTARLPGYDGGQPGRVIVDTRLRTPESARILDNGGPVLIMCGGDVPAHSRAALEARGATVETLNRFDGPSLSLKAVIERVRALGGERIMIEAGGKLAASAIRNDLVDRIEWFRAPILLGGDGLPVVSVLGLERMDEAPIFTRVSVGESGEDLHEVYERKAG</sequence>
<dbReference type="InterPro" id="IPR050765">
    <property type="entry name" value="Riboflavin_Biosynth_HTPR"/>
</dbReference>
<gene>
    <name evidence="5" type="ORF">V0U79_01505</name>
</gene>
<dbReference type="RefSeq" id="WP_330197687.1">
    <property type="nucleotide sequence ID" value="NZ_JAZDRP010000001.1"/>
</dbReference>
<dbReference type="SUPFAM" id="SSF53597">
    <property type="entry name" value="Dihydrofolate reductase-like"/>
    <property type="match status" value="1"/>
</dbReference>
<dbReference type="Gene3D" id="3.40.430.10">
    <property type="entry name" value="Dihydrofolate Reductase, subunit A"/>
    <property type="match status" value="1"/>
</dbReference>
<evidence type="ECO:0000313" key="5">
    <source>
        <dbReference type="EMBL" id="MEE2525024.1"/>
    </source>
</evidence>
<dbReference type="Pfam" id="PF01872">
    <property type="entry name" value="RibD_C"/>
    <property type="match status" value="1"/>
</dbReference>
<dbReference type="InterPro" id="IPR011549">
    <property type="entry name" value="RibD_C"/>
</dbReference>
<proteinExistence type="predicted"/>
<keyword evidence="2" id="KW-0521">NADP</keyword>
<keyword evidence="3" id="KW-0560">Oxidoreductase</keyword>
<evidence type="ECO:0000256" key="3">
    <source>
        <dbReference type="ARBA" id="ARBA00023002"/>
    </source>
</evidence>
<evidence type="ECO:0000256" key="1">
    <source>
        <dbReference type="ARBA" id="ARBA00005104"/>
    </source>
</evidence>
<dbReference type="PANTHER" id="PTHR38011:SF7">
    <property type="entry name" value="2,5-DIAMINO-6-RIBOSYLAMINO-4(3H)-PYRIMIDINONE 5'-PHOSPHATE REDUCTASE"/>
    <property type="match status" value="1"/>
</dbReference>
<dbReference type="NCBIfam" id="TIGR00227">
    <property type="entry name" value="ribD_Cterm"/>
    <property type="match status" value="1"/>
</dbReference>
<keyword evidence="6" id="KW-1185">Reference proteome</keyword>
<comment type="pathway">
    <text evidence="1">Cofactor biosynthesis; riboflavin biosynthesis.</text>
</comment>
<dbReference type="PANTHER" id="PTHR38011">
    <property type="entry name" value="DIHYDROFOLATE REDUCTASE FAMILY PROTEIN (AFU_ORTHOLOGUE AFUA_8G06820)"/>
    <property type="match status" value="1"/>
</dbReference>
<name>A0ABU7LN48_9PROT</name>
<comment type="caution">
    <text evidence="5">The sequence shown here is derived from an EMBL/GenBank/DDBJ whole genome shotgun (WGS) entry which is preliminary data.</text>
</comment>
<dbReference type="EMBL" id="JAZDRP010000001">
    <property type="protein sequence ID" value="MEE2525024.1"/>
    <property type="molecule type" value="Genomic_DNA"/>
</dbReference>
<feature type="domain" description="Bacterial bifunctional deaminase-reductase C-terminal" evidence="4">
    <location>
        <begin position="8"/>
        <end position="196"/>
    </location>
</feature>
<evidence type="ECO:0000313" key="6">
    <source>
        <dbReference type="Proteomes" id="UP001354971"/>
    </source>
</evidence>
<reference evidence="5 6" key="1">
    <citation type="submission" date="2024-01" db="EMBL/GenBank/DDBJ databases">
        <title>Hyphobacterium bacterium isolated from marine sediment.</title>
        <authorList>
            <person name="Zhao S."/>
        </authorList>
    </citation>
    <scope>NUCLEOTIDE SEQUENCE [LARGE SCALE GENOMIC DNA]</scope>
    <source>
        <strain evidence="6">HN65</strain>
    </source>
</reference>
<evidence type="ECO:0000259" key="4">
    <source>
        <dbReference type="Pfam" id="PF01872"/>
    </source>
</evidence>
<dbReference type="Proteomes" id="UP001354971">
    <property type="component" value="Unassembled WGS sequence"/>
</dbReference>